<protein>
    <submittedName>
        <fullName evidence="1">Uncharacterized protein</fullName>
    </submittedName>
</protein>
<reference evidence="1 2" key="1">
    <citation type="submission" date="2019-05" db="EMBL/GenBank/DDBJ databases">
        <title>Another draft genome of Portunus trituberculatus and its Hox gene families provides insights of decapod evolution.</title>
        <authorList>
            <person name="Jeong J.-H."/>
            <person name="Song I."/>
            <person name="Kim S."/>
            <person name="Choi T."/>
            <person name="Kim D."/>
            <person name="Ryu S."/>
            <person name="Kim W."/>
        </authorList>
    </citation>
    <scope>NUCLEOTIDE SEQUENCE [LARGE SCALE GENOMIC DNA]</scope>
    <source>
        <tissue evidence="1">Muscle</tissue>
    </source>
</reference>
<keyword evidence="2" id="KW-1185">Reference proteome</keyword>
<dbReference type="AlphaFoldDB" id="A0A5B7CPX1"/>
<organism evidence="1 2">
    <name type="scientific">Portunus trituberculatus</name>
    <name type="common">Swimming crab</name>
    <name type="synonym">Neptunus trituberculatus</name>
    <dbReference type="NCBI Taxonomy" id="210409"/>
    <lineage>
        <taxon>Eukaryota</taxon>
        <taxon>Metazoa</taxon>
        <taxon>Ecdysozoa</taxon>
        <taxon>Arthropoda</taxon>
        <taxon>Crustacea</taxon>
        <taxon>Multicrustacea</taxon>
        <taxon>Malacostraca</taxon>
        <taxon>Eumalacostraca</taxon>
        <taxon>Eucarida</taxon>
        <taxon>Decapoda</taxon>
        <taxon>Pleocyemata</taxon>
        <taxon>Brachyura</taxon>
        <taxon>Eubrachyura</taxon>
        <taxon>Portunoidea</taxon>
        <taxon>Portunidae</taxon>
        <taxon>Portuninae</taxon>
        <taxon>Portunus</taxon>
    </lineage>
</organism>
<accession>A0A5B7CPX1</accession>
<dbReference type="EMBL" id="VSRR010000166">
    <property type="protein sequence ID" value="MPC11509.1"/>
    <property type="molecule type" value="Genomic_DNA"/>
</dbReference>
<evidence type="ECO:0000313" key="2">
    <source>
        <dbReference type="Proteomes" id="UP000324222"/>
    </source>
</evidence>
<sequence length="85" mass="9387">MLTALHFPFREHPLAPPKPRVEVNLLSYMAVHGRLRTCPGQLLCILVISAPCPFRCDGQLVSVTLRHPLSPSVTLLVRSPHISLA</sequence>
<proteinExistence type="predicted"/>
<dbReference type="Proteomes" id="UP000324222">
    <property type="component" value="Unassembled WGS sequence"/>
</dbReference>
<name>A0A5B7CPX1_PORTR</name>
<evidence type="ECO:0000313" key="1">
    <source>
        <dbReference type="EMBL" id="MPC11509.1"/>
    </source>
</evidence>
<gene>
    <name evidence="1" type="ORF">E2C01_004176</name>
</gene>
<comment type="caution">
    <text evidence="1">The sequence shown here is derived from an EMBL/GenBank/DDBJ whole genome shotgun (WGS) entry which is preliminary data.</text>
</comment>